<dbReference type="WBParaSite" id="MhA1_Contig118.frz3.gene86">
    <property type="protein sequence ID" value="MhA1_Contig118.frz3.gene86"/>
    <property type="gene ID" value="MhA1_Contig118.frz3.gene86"/>
</dbReference>
<dbReference type="Proteomes" id="UP000095281">
    <property type="component" value="Unplaced"/>
</dbReference>
<dbReference type="AlphaFoldDB" id="A0A1I8B197"/>
<keyword evidence="1" id="KW-1185">Reference proteome</keyword>
<accession>A0A1I8B197</accession>
<reference evidence="2" key="1">
    <citation type="submission" date="2016-11" db="UniProtKB">
        <authorList>
            <consortium name="WormBaseParasite"/>
        </authorList>
    </citation>
    <scope>IDENTIFICATION</scope>
</reference>
<protein>
    <submittedName>
        <fullName evidence="2">BZIP_Maf domain-containing protein</fullName>
    </submittedName>
</protein>
<evidence type="ECO:0000313" key="2">
    <source>
        <dbReference type="WBParaSite" id="MhA1_Contig118.frz3.gene86"/>
    </source>
</evidence>
<evidence type="ECO:0000313" key="1">
    <source>
        <dbReference type="Proteomes" id="UP000095281"/>
    </source>
</evidence>
<proteinExistence type="predicted"/>
<organism evidence="1 2">
    <name type="scientific">Meloidogyne hapla</name>
    <name type="common">Root-knot nematode worm</name>
    <dbReference type="NCBI Taxonomy" id="6305"/>
    <lineage>
        <taxon>Eukaryota</taxon>
        <taxon>Metazoa</taxon>
        <taxon>Ecdysozoa</taxon>
        <taxon>Nematoda</taxon>
        <taxon>Chromadorea</taxon>
        <taxon>Rhabditida</taxon>
        <taxon>Tylenchina</taxon>
        <taxon>Tylenchomorpha</taxon>
        <taxon>Tylenchoidea</taxon>
        <taxon>Meloidogynidae</taxon>
        <taxon>Meloidogyninae</taxon>
        <taxon>Meloidogyne</taxon>
    </lineage>
</organism>
<name>A0A1I8B197_MELHA</name>
<sequence length="271" mass="31518">MSFSLISLTQRQDNLNKNSNQTLNEGFLKKDEDEDLLQFCRYSHHQKEDWDLESIESTIESSIFSSSLIEFDGNREKYLILDDWLGENEQARINEELIFNEELPEKEPFSSSFSSSSSNLNNDFSDFYSSSCCWSPQSFYYSYNPSSSSSSFSSSSSTSSLHDFYTLNTFKKHPTHSQSKELATNQCYKNQQISAALSPFQKFRNHLLQIRRRIGQQQQRRKFSLRNAGTIRTSTNKCKNKVEKMKKINKKSTNTKNFAPINKWQEELGIL</sequence>